<dbReference type="InterPro" id="IPR017871">
    <property type="entry name" value="ABC_transporter-like_CS"/>
</dbReference>
<dbReference type="FunFam" id="3.40.50.300:FF:001465">
    <property type="entry name" value="ABC multidrug transporter (Eurofung)"/>
    <property type="match status" value="1"/>
</dbReference>
<feature type="transmembrane region" description="Helical" evidence="12">
    <location>
        <begin position="1219"/>
        <end position="1242"/>
    </location>
</feature>
<dbReference type="GO" id="GO:0005524">
    <property type="term" value="F:ATP binding"/>
    <property type="evidence" value="ECO:0007669"/>
    <property type="project" value="UniProtKB-KW"/>
</dbReference>
<dbReference type="OrthoDB" id="245989at2759"/>
<dbReference type="FunFam" id="3.40.50.300:FF:000054">
    <property type="entry name" value="ABC multidrug transporter atrF"/>
    <property type="match status" value="1"/>
</dbReference>
<dbReference type="Pfam" id="PF06422">
    <property type="entry name" value="PDR_CDR"/>
    <property type="match status" value="1"/>
</dbReference>
<keyword evidence="15" id="KW-1185">Reference proteome</keyword>
<dbReference type="PANTHER" id="PTHR19241">
    <property type="entry name" value="ATP-BINDING CASSETTE TRANSPORTER"/>
    <property type="match status" value="1"/>
</dbReference>
<dbReference type="Pfam" id="PF01061">
    <property type="entry name" value="ABC2_membrane"/>
    <property type="match status" value="2"/>
</dbReference>
<keyword evidence="4" id="KW-1003">Cell membrane</keyword>
<feature type="transmembrane region" description="Helical" evidence="12">
    <location>
        <begin position="1134"/>
        <end position="1155"/>
    </location>
</feature>
<dbReference type="InterPro" id="IPR043926">
    <property type="entry name" value="ABCG_dom"/>
</dbReference>
<evidence type="ECO:0000256" key="8">
    <source>
        <dbReference type="ARBA" id="ARBA00022989"/>
    </source>
</evidence>
<dbReference type="Proteomes" id="UP000758603">
    <property type="component" value="Unassembled WGS sequence"/>
</dbReference>
<accession>A0A9P8USK8</accession>
<evidence type="ECO:0000256" key="9">
    <source>
        <dbReference type="ARBA" id="ARBA00023136"/>
    </source>
</evidence>
<keyword evidence="6" id="KW-0547">Nucleotide-binding</keyword>
<organism evidence="14 15">
    <name type="scientific">Truncatella angustata</name>
    <dbReference type="NCBI Taxonomy" id="152316"/>
    <lineage>
        <taxon>Eukaryota</taxon>
        <taxon>Fungi</taxon>
        <taxon>Dikarya</taxon>
        <taxon>Ascomycota</taxon>
        <taxon>Pezizomycotina</taxon>
        <taxon>Sordariomycetes</taxon>
        <taxon>Xylariomycetidae</taxon>
        <taxon>Amphisphaeriales</taxon>
        <taxon>Sporocadaceae</taxon>
        <taxon>Truncatella</taxon>
    </lineage>
</organism>
<comment type="subcellular location">
    <subcellularLocation>
        <location evidence="1">Cell membrane</location>
        <topology evidence="1">Multi-pass membrane protein</topology>
    </subcellularLocation>
</comment>
<dbReference type="GO" id="GO:0140359">
    <property type="term" value="F:ABC-type transporter activity"/>
    <property type="evidence" value="ECO:0007669"/>
    <property type="project" value="InterPro"/>
</dbReference>
<evidence type="ECO:0000256" key="1">
    <source>
        <dbReference type="ARBA" id="ARBA00004651"/>
    </source>
</evidence>
<dbReference type="Gene3D" id="3.40.50.300">
    <property type="entry name" value="P-loop containing nucleotide triphosphate hydrolases"/>
    <property type="match status" value="2"/>
</dbReference>
<protein>
    <submittedName>
        <fullName evidence="14">ABC-2 type transporter</fullName>
    </submittedName>
</protein>
<evidence type="ECO:0000256" key="3">
    <source>
        <dbReference type="ARBA" id="ARBA00022448"/>
    </source>
</evidence>
<dbReference type="Pfam" id="PF19055">
    <property type="entry name" value="ABC2_membrane_7"/>
    <property type="match status" value="1"/>
</dbReference>
<keyword evidence="8 12" id="KW-1133">Transmembrane helix</keyword>
<feature type="region of interest" description="Disordered" evidence="11">
    <location>
        <begin position="728"/>
        <end position="759"/>
    </location>
</feature>
<dbReference type="InterPro" id="IPR010929">
    <property type="entry name" value="PDR_CDR_ABC"/>
</dbReference>
<proteinExistence type="inferred from homology"/>
<dbReference type="GO" id="GO:0016887">
    <property type="term" value="F:ATP hydrolysis activity"/>
    <property type="evidence" value="ECO:0007669"/>
    <property type="project" value="InterPro"/>
</dbReference>
<keyword evidence="7" id="KW-0067">ATP-binding</keyword>
<name>A0A9P8USK8_9PEZI</name>
<sequence length="1403" mass="155346">MDSDGTLTDSDRSNYDEKDNAWALKPKVAAVRERDERSGFHARQLGVTWQNLTVKAVSADAAIHENVATQFNIPKLVQESRHKPPLKTILDNTHGCVKPGEMLLVLGRPGSGCTTLLSLLANRRDGYTSVSGDVRYGSMDAKEAKKYRGQIVMNTEEELFFPTLTVGQTMDFATQLKIPAKLPNGVASDEELRIETRDFLLQSMGIEHTFDTKVGNEFVRGVSGGERKRVSIIETMATRGSVFCWDNSTRGLDASTALEYTKAIRAMTDILGLSSIVTLYQAGNGIYKLFDKVLVLDAGKEIYYGPMNEARPFMEELGFVCQDGANVADFLTGVSVPTERQIRSGCENTFPRDPETLREKYEASLIHSQMISQYDFPNTEAAIENTRLFREGVAAEKHQQLPASSPLTVSFTTQVKACVTRQYQIIWGDKATFLIKQISTLAQALIAGSLFYNAPNNSGGLFVKSGALFFSLLFNSLLSMSEVTESFGGRPVLVKHKHFAYFHPAAFCIAQIAADIPVILFQVSIFSIVLYFMVGLTMSASIFFTYWVILLATTMCMTAMFRSIGASFSTFDGASKVSGLVIALAIMYTGYMIQKPQMHPWFVWIYWIDPLAYAFNALLSNEFHGKTIPCVGTNIVPMGAGYDDPLHMSCAGVGGAVQGATSVSGDAYLASLSYSHAHLWRNFGIVWAWWALFVAITIVMTSRWRSAAEGGPSLLIPREKAKVARALQMDPESQVQEKQAIPSSRDRSGDNTAVATPDQGSVADNLIRNTSIFTWKNLTYTVKTPSGDRVLLDDVQGWVKPGMLGALMGSSGAGKTTLLDVLAQRKTEGTIHGSVLVDGRPLPVSFQRSAGYCEQLDVHEPFATVREALEFSALLRQDRAVSKEEKLEYVDTIIDLLELHDLADTLIGRVGAGLTVEQRKRVTIGVELVSKPSILIFLDEPTSGLDGQSAFNTVRFLRKLADVGQAVLVTIHQPSAQLFAQFDTLLLLAKGGKTVYFGDIGDNALTVKEYFGRFGAPCPEEANPAEHMIDVVSGHLSQGRDWNQIWLDSPEHDAVSKELDRMINDAAAKPPGTVDDGHEFAMPLWSQITIVTQRMNTALFRNTDYINNKFALHISSALMNGFSFWMIGDTISDLQMRLFTVFNFIFVAPGVINQLQPLFIERRDIFETREKKSKMYSWVAFVTGLVFSEFPYLCICAVLYFVCWYYTVGFPNDSNRAGATFFVMLMYEFVYTGIGQFIAAYAPNAVFASLANPVFIGVLVSFCGVLVPYSQLQVFWKYWMYYLNPFNYLMGSMLVFDVWGTPIHCAEKEFAVFDPPNGTTCSQYLADYMMGAGSASNLVNPDATSGCKVCQYSDGSDYLRTLNLNTYSYGWRDAGIVVIFAFSSYALVYALMKLRTKTSKKAE</sequence>
<dbReference type="PROSITE" id="PS00211">
    <property type="entry name" value="ABC_TRANSPORTER_1"/>
    <property type="match status" value="1"/>
</dbReference>
<evidence type="ECO:0000256" key="2">
    <source>
        <dbReference type="ARBA" id="ARBA00006012"/>
    </source>
</evidence>
<dbReference type="InterPro" id="IPR029481">
    <property type="entry name" value="ABC_trans_N"/>
</dbReference>
<feature type="transmembrane region" description="Helical" evidence="12">
    <location>
        <begin position="573"/>
        <end position="593"/>
    </location>
</feature>
<dbReference type="InterPro" id="IPR027417">
    <property type="entry name" value="P-loop_NTPase"/>
</dbReference>
<dbReference type="InterPro" id="IPR034001">
    <property type="entry name" value="ABCG_PDR_1"/>
</dbReference>
<keyword evidence="3" id="KW-0813">Transport</keyword>
<feature type="transmembrane region" description="Helical" evidence="12">
    <location>
        <begin position="1374"/>
        <end position="1392"/>
    </location>
</feature>
<evidence type="ECO:0000256" key="11">
    <source>
        <dbReference type="SAM" id="MobiDB-lite"/>
    </source>
</evidence>
<evidence type="ECO:0000256" key="5">
    <source>
        <dbReference type="ARBA" id="ARBA00022692"/>
    </source>
</evidence>
<keyword evidence="10" id="KW-0325">Glycoprotein</keyword>
<feature type="transmembrane region" description="Helical" evidence="12">
    <location>
        <begin position="501"/>
        <end position="534"/>
    </location>
</feature>
<dbReference type="Pfam" id="PF14510">
    <property type="entry name" value="ABC_trans_N"/>
    <property type="match status" value="1"/>
</dbReference>
<feature type="domain" description="ABC transporter" evidence="13">
    <location>
        <begin position="773"/>
        <end position="1016"/>
    </location>
</feature>
<comment type="caution">
    <text evidence="14">The sequence shown here is derived from an EMBL/GenBank/DDBJ whole genome shotgun (WGS) entry which is preliminary data.</text>
</comment>
<evidence type="ECO:0000256" key="10">
    <source>
        <dbReference type="ARBA" id="ARBA00023180"/>
    </source>
</evidence>
<dbReference type="SMART" id="SM00382">
    <property type="entry name" value="AAA"/>
    <property type="match status" value="2"/>
</dbReference>
<dbReference type="GeneID" id="70126359"/>
<evidence type="ECO:0000256" key="6">
    <source>
        <dbReference type="ARBA" id="ARBA00022741"/>
    </source>
</evidence>
<dbReference type="InterPro" id="IPR013525">
    <property type="entry name" value="ABC2_TM"/>
</dbReference>
<dbReference type="InterPro" id="IPR034003">
    <property type="entry name" value="ABCG_PDR_2"/>
</dbReference>
<evidence type="ECO:0000256" key="4">
    <source>
        <dbReference type="ARBA" id="ARBA00022475"/>
    </source>
</evidence>
<evidence type="ECO:0000256" key="12">
    <source>
        <dbReference type="SAM" id="Phobius"/>
    </source>
</evidence>
<dbReference type="InterPro" id="IPR003439">
    <property type="entry name" value="ABC_transporter-like_ATP-bd"/>
</dbReference>
<evidence type="ECO:0000259" key="13">
    <source>
        <dbReference type="PROSITE" id="PS50893"/>
    </source>
</evidence>
<feature type="transmembrane region" description="Helical" evidence="12">
    <location>
        <begin position="1110"/>
        <end position="1128"/>
    </location>
</feature>
<dbReference type="EMBL" id="JAGPXC010000002">
    <property type="protein sequence ID" value="KAH6657583.1"/>
    <property type="molecule type" value="Genomic_DNA"/>
</dbReference>
<feature type="domain" description="ABC transporter" evidence="13">
    <location>
        <begin position="71"/>
        <end position="323"/>
    </location>
</feature>
<dbReference type="SUPFAM" id="SSF52540">
    <property type="entry name" value="P-loop containing nucleoside triphosphate hydrolases"/>
    <property type="match status" value="2"/>
</dbReference>
<reference evidence="14" key="1">
    <citation type="journal article" date="2021" name="Nat. Commun.">
        <title>Genetic determinants of endophytism in the Arabidopsis root mycobiome.</title>
        <authorList>
            <person name="Mesny F."/>
            <person name="Miyauchi S."/>
            <person name="Thiergart T."/>
            <person name="Pickel B."/>
            <person name="Atanasova L."/>
            <person name="Karlsson M."/>
            <person name="Huettel B."/>
            <person name="Barry K.W."/>
            <person name="Haridas S."/>
            <person name="Chen C."/>
            <person name="Bauer D."/>
            <person name="Andreopoulos W."/>
            <person name="Pangilinan J."/>
            <person name="LaButti K."/>
            <person name="Riley R."/>
            <person name="Lipzen A."/>
            <person name="Clum A."/>
            <person name="Drula E."/>
            <person name="Henrissat B."/>
            <person name="Kohler A."/>
            <person name="Grigoriev I.V."/>
            <person name="Martin F.M."/>
            <person name="Hacquard S."/>
        </authorList>
    </citation>
    <scope>NUCLEOTIDE SEQUENCE</scope>
    <source>
        <strain evidence="14">MPI-SDFR-AT-0073</strain>
    </source>
</reference>
<dbReference type="PROSITE" id="PS50893">
    <property type="entry name" value="ABC_TRANSPORTER_2"/>
    <property type="match status" value="2"/>
</dbReference>
<keyword evidence="9 12" id="KW-0472">Membrane</keyword>
<feature type="transmembrane region" description="Helical" evidence="12">
    <location>
        <begin position="679"/>
        <end position="699"/>
    </location>
</feature>
<dbReference type="CDD" id="cd03233">
    <property type="entry name" value="ABCG_PDR_domain1"/>
    <property type="match status" value="1"/>
</dbReference>
<evidence type="ECO:0000256" key="7">
    <source>
        <dbReference type="ARBA" id="ARBA00022840"/>
    </source>
</evidence>
<feature type="transmembrane region" description="Helical" evidence="12">
    <location>
        <begin position="1254"/>
        <end position="1276"/>
    </location>
</feature>
<dbReference type="GO" id="GO:0005886">
    <property type="term" value="C:plasma membrane"/>
    <property type="evidence" value="ECO:0007669"/>
    <property type="project" value="UniProtKB-SubCell"/>
</dbReference>
<dbReference type="CDD" id="cd03232">
    <property type="entry name" value="ABCG_PDR_domain2"/>
    <property type="match status" value="1"/>
</dbReference>
<evidence type="ECO:0000313" key="15">
    <source>
        <dbReference type="Proteomes" id="UP000758603"/>
    </source>
</evidence>
<evidence type="ECO:0000313" key="14">
    <source>
        <dbReference type="EMBL" id="KAH6657583.1"/>
    </source>
</evidence>
<dbReference type="RefSeq" id="XP_045961817.1">
    <property type="nucleotide sequence ID" value="XM_046097467.1"/>
</dbReference>
<dbReference type="InterPro" id="IPR003593">
    <property type="entry name" value="AAA+_ATPase"/>
</dbReference>
<keyword evidence="5 12" id="KW-0812">Transmembrane</keyword>
<gene>
    <name evidence="14" type="ORF">BKA67DRAFT_512380</name>
</gene>
<feature type="transmembrane region" description="Helical" evidence="12">
    <location>
        <begin position="1176"/>
        <end position="1207"/>
    </location>
</feature>
<comment type="similarity">
    <text evidence="2">Belongs to the ABC transporter superfamily. ABCG family. PDR (TC 3.A.1.205) subfamily.</text>
</comment>
<dbReference type="Pfam" id="PF00005">
    <property type="entry name" value="ABC_tran"/>
    <property type="match status" value="2"/>
</dbReference>